<dbReference type="EMBL" id="MFTT01000011">
    <property type="protein sequence ID" value="OGI70157.1"/>
    <property type="molecule type" value="Genomic_DNA"/>
</dbReference>
<dbReference type="InterPro" id="IPR003477">
    <property type="entry name" value="PemK-like"/>
</dbReference>
<sequence>MTKYKFGDIVLVIFPQTDGGLKKRPAMAVLDIGDDDIVLAPITTTPRKGKGDYKIKDWQMGGLLNESWLRLAKVTCIEKVDIEYSLGHISSFDKIKIVSIWKRLF</sequence>
<gene>
    <name evidence="1" type="ORF">A2824_01755</name>
</gene>
<comment type="caution">
    <text evidence="1">The sequence shown here is derived from an EMBL/GenBank/DDBJ whole genome shotgun (WGS) entry which is preliminary data.</text>
</comment>
<evidence type="ECO:0000313" key="1">
    <source>
        <dbReference type="EMBL" id="OGI70157.1"/>
    </source>
</evidence>
<accession>A0A1F6VKH8</accession>
<dbReference type="Proteomes" id="UP000178059">
    <property type="component" value="Unassembled WGS sequence"/>
</dbReference>
<reference evidence="1 2" key="1">
    <citation type="journal article" date="2016" name="Nat. Commun.">
        <title>Thousands of microbial genomes shed light on interconnected biogeochemical processes in an aquifer system.</title>
        <authorList>
            <person name="Anantharaman K."/>
            <person name="Brown C.T."/>
            <person name="Hug L.A."/>
            <person name="Sharon I."/>
            <person name="Castelle C.J."/>
            <person name="Probst A.J."/>
            <person name="Thomas B.C."/>
            <person name="Singh A."/>
            <person name="Wilkins M.J."/>
            <person name="Karaoz U."/>
            <person name="Brodie E.L."/>
            <person name="Williams K.H."/>
            <person name="Hubbard S.S."/>
            <person name="Banfield J.F."/>
        </authorList>
    </citation>
    <scope>NUCLEOTIDE SEQUENCE [LARGE SCALE GENOMIC DNA]</scope>
</reference>
<organism evidence="1 2">
    <name type="scientific">Candidatus Nomurabacteria bacterium RIFCSPHIGHO2_01_FULL_42_16</name>
    <dbReference type="NCBI Taxonomy" id="1801743"/>
    <lineage>
        <taxon>Bacteria</taxon>
        <taxon>Candidatus Nomuraibacteriota</taxon>
    </lineage>
</organism>
<dbReference type="STRING" id="1801743.A2824_01755"/>
<evidence type="ECO:0000313" key="2">
    <source>
        <dbReference type="Proteomes" id="UP000178059"/>
    </source>
</evidence>
<proteinExistence type="predicted"/>
<dbReference type="InterPro" id="IPR011067">
    <property type="entry name" value="Plasmid_toxin/cell-grow_inhib"/>
</dbReference>
<dbReference type="GO" id="GO:0003677">
    <property type="term" value="F:DNA binding"/>
    <property type="evidence" value="ECO:0007669"/>
    <property type="project" value="InterPro"/>
</dbReference>
<dbReference type="Pfam" id="PF02452">
    <property type="entry name" value="PemK_toxin"/>
    <property type="match status" value="1"/>
</dbReference>
<protein>
    <recommendedName>
        <fullName evidence="3">Growth inhibitor</fullName>
    </recommendedName>
</protein>
<dbReference type="AlphaFoldDB" id="A0A1F6VKH8"/>
<evidence type="ECO:0008006" key="3">
    <source>
        <dbReference type="Google" id="ProtNLM"/>
    </source>
</evidence>
<dbReference type="SUPFAM" id="SSF50118">
    <property type="entry name" value="Cell growth inhibitor/plasmid maintenance toxic component"/>
    <property type="match status" value="1"/>
</dbReference>
<dbReference type="Gene3D" id="2.30.30.110">
    <property type="match status" value="1"/>
</dbReference>
<name>A0A1F6VKH8_9BACT</name>